<evidence type="ECO:0000313" key="7">
    <source>
        <dbReference type="Proteomes" id="UP000886885"/>
    </source>
</evidence>
<dbReference type="GO" id="GO:0008270">
    <property type="term" value="F:zinc ion binding"/>
    <property type="evidence" value="ECO:0007669"/>
    <property type="project" value="InterPro"/>
</dbReference>
<protein>
    <recommendedName>
        <fullName evidence="8">VQ domain-containing protein</fullName>
    </recommendedName>
</protein>
<reference evidence="6" key="1">
    <citation type="journal article" date="2020" name="bioRxiv">
        <title>Hybrid origin of Populus tomentosa Carr. identified through genome sequencing and phylogenomic analysis.</title>
        <authorList>
            <person name="An X."/>
            <person name="Gao K."/>
            <person name="Chen Z."/>
            <person name="Li J."/>
            <person name="Yang X."/>
            <person name="Yang X."/>
            <person name="Zhou J."/>
            <person name="Guo T."/>
            <person name="Zhao T."/>
            <person name="Huang S."/>
            <person name="Miao D."/>
            <person name="Khan W.U."/>
            <person name="Rao P."/>
            <person name="Ye M."/>
            <person name="Lei B."/>
            <person name="Liao W."/>
            <person name="Wang J."/>
            <person name="Ji L."/>
            <person name="Li Y."/>
            <person name="Guo B."/>
            <person name="Mustafa N.S."/>
            <person name="Li S."/>
            <person name="Yun Q."/>
            <person name="Keller S.R."/>
            <person name="Mao J."/>
            <person name="Zhang R."/>
            <person name="Strauss S.H."/>
        </authorList>
    </citation>
    <scope>NUCLEOTIDE SEQUENCE</scope>
    <source>
        <strain evidence="6">GM15</strain>
        <tissue evidence="6">Leaf</tissue>
    </source>
</reference>
<dbReference type="PANTHER" id="PTHR33143:SF4">
    <property type="entry name" value="VQ DOMAIN-CONTAINING PROTEIN"/>
    <property type="match status" value="1"/>
</dbReference>
<evidence type="ECO:0000256" key="3">
    <source>
        <dbReference type="SAM" id="Phobius"/>
    </source>
</evidence>
<evidence type="ECO:0000259" key="4">
    <source>
        <dbReference type="Pfam" id="PF05678"/>
    </source>
</evidence>
<feature type="domain" description="VQ" evidence="4">
    <location>
        <begin position="67"/>
        <end position="91"/>
    </location>
</feature>
<proteinExistence type="inferred from homology"/>
<accession>A0A8X7YNR4</accession>
<feature type="compositionally biased region" description="Low complexity" evidence="2">
    <location>
        <begin position="31"/>
        <end position="48"/>
    </location>
</feature>
<dbReference type="Pfam" id="PF05678">
    <property type="entry name" value="VQ"/>
    <property type="match status" value="1"/>
</dbReference>
<comment type="similarity">
    <text evidence="1">Belongs to the PPR family. PCMP-H subfamily.</text>
</comment>
<feature type="region of interest" description="Disordered" evidence="2">
    <location>
        <begin position="91"/>
        <end position="123"/>
    </location>
</feature>
<dbReference type="AlphaFoldDB" id="A0A8X7YNR4"/>
<dbReference type="InterPro" id="IPR032867">
    <property type="entry name" value="DYW_dom"/>
</dbReference>
<comment type="caution">
    <text evidence="6">The sequence shown here is derived from an EMBL/GenBank/DDBJ whole genome shotgun (WGS) entry which is preliminary data.</text>
</comment>
<dbReference type="Pfam" id="PF14432">
    <property type="entry name" value="DYW_deaminase"/>
    <property type="match status" value="1"/>
</dbReference>
<feature type="compositionally biased region" description="Basic and acidic residues" evidence="2">
    <location>
        <begin position="101"/>
        <end position="120"/>
    </location>
</feature>
<keyword evidence="3" id="KW-0812">Transmembrane</keyword>
<organism evidence="6 7">
    <name type="scientific">Populus tomentosa</name>
    <name type="common">Chinese white poplar</name>
    <dbReference type="NCBI Taxonomy" id="118781"/>
    <lineage>
        <taxon>Eukaryota</taxon>
        <taxon>Viridiplantae</taxon>
        <taxon>Streptophyta</taxon>
        <taxon>Embryophyta</taxon>
        <taxon>Tracheophyta</taxon>
        <taxon>Spermatophyta</taxon>
        <taxon>Magnoliopsida</taxon>
        <taxon>eudicotyledons</taxon>
        <taxon>Gunneridae</taxon>
        <taxon>Pentapetalae</taxon>
        <taxon>rosids</taxon>
        <taxon>fabids</taxon>
        <taxon>Malpighiales</taxon>
        <taxon>Salicaceae</taxon>
        <taxon>Saliceae</taxon>
        <taxon>Populus</taxon>
    </lineage>
</organism>
<dbReference type="PANTHER" id="PTHR33143">
    <property type="entry name" value="F16F4.1 PROTEIN-RELATED"/>
    <property type="match status" value="1"/>
</dbReference>
<sequence>MSPTNHQAKTSNMYPPPPLKVNKESHMIKKSSPPSSSSSSSSSSASSSLGIVGPVKPPQRHPVIIYTHSPKIIHTNPKDFMALVQKLTGLSRSEDDTAPQVKRENGGRREENKRKVKINDGNEGGLGNGQVQYSCFMQPLFQPPNLNYIQVFAPNSAGFLCANQPFYNYTDPLYFPSPNRRNSISTKSTLEVKNEFCGSNPLSERIYEKLDWLGKKLKEFGFVLDKKFALHDVEDKQKEEMLSFHSERLAIAFGLDARLFSEILAAVTTSRMTFVFVVIIGSTIEGFFLVKAAGSMC</sequence>
<name>A0A8X7YNR4_POPTO</name>
<dbReference type="GO" id="GO:0005634">
    <property type="term" value="C:nucleus"/>
    <property type="evidence" value="ECO:0007669"/>
    <property type="project" value="TreeGrafter"/>
</dbReference>
<evidence type="ECO:0000256" key="1">
    <source>
        <dbReference type="ARBA" id="ARBA00006643"/>
    </source>
</evidence>
<feature type="region of interest" description="Disordered" evidence="2">
    <location>
        <begin position="1"/>
        <end position="59"/>
    </location>
</feature>
<evidence type="ECO:0000256" key="2">
    <source>
        <dbReference type="SAM" id="MobiDB-lite"/>
    </source>
</evidence>
<feature type="domain" description="DYW" evidence="5">
    <location>
        <begin position="221"/>
        <end position="255"/>
    </location>
</feature>
<keyword evidence="3" id="KW-1133">Transmembrane helix</keyword>
<feature type="compositionally biased region" description="Polar residues" evidence="2">
    <location>
        <begin position="1"/>
        <end position="13"/>
    </location>
</feature>
<keyword evidence="7" id="KW-1185">Reference proteome</keyword>
<dbReference type="Proteomes" id="UP000886885">
    <property type="component" value="Chromosome 12D"/>
</dbReference>
<dbReference type="InterPro" id="IPR039607">
    <property type="entry name" value="VQ_8/17/18/20/21/25"/>
</dbReference>
<dbReference type="InterPro" id="IPR008889">
    <property type="entry name" value="VQ"/>
</dbReference>
<evidence type="ECO:0000259" key="5">
    <source>
        <dbReference type="Pfam" id="PF14432"/>
    </source>
</evidence>
<feature type="transmembrane region" description="Helical" evidence="3">
    <location>
        <begin position="272"/>
        <end position="290"/>
    </location>
</feature>
<dbReference type="EMBL" id="JAAWWB010000024">
    <property type="protein sequence ID" value="KAG6752922.1"/>
    <property type="molecule type" value="Genomic_DNA"/>
</dbReference>
<keyword evidence="3" id="KW-0472">Membrane</keyword>
<dbReference type="OrthoDB" id="1107767at2759"/>
<gene>
    <name evidence="6" type="ORF">POTOM_042963</name>
</gene>
<evidence type="ECO:0000313" key="6">
    <source>
        <dbReference type="EMBL" id="KAG6752922.1"/>
    </source>
</evidence>
<evidence type="ECO:0008006" key="8">
    <source>
        <dbReference type="Google" id="ProtNLM"/>
    </source>
</evidence>